<gene>
    <name evidence="2" type="ORF">B0T11DRAFT_350125</name>
</gene>
<proteinExistence type="predicted"/>
<dbReference type="Proteomes" id="UP000813385">
    <property type="component" value="Unassembled WGS sequence"/>
</dbReference>
<accession>A0A8K0TPW7</accession>
<protein>
    <recommendedName>
        <fullName evidence="1">DUF6546 domain-containing protein</fullName>
    </recommendedName>
</protein>
<evidence type="ECO:0000313" key="2">
    <source>
        <dbReference type="EMBL" id="KAH7368567.1"/>
    </source>
</evidence>
<organism evidence="2 3">
    <name type="scientific">Plectosphaerella cucumerina</name>
    <dbReference type="NCBI Taxonomy" id="40658"/>
    <lineage>
        <taxon>Eukaryota</taxon>
        <taxon>Fungi</taxon>
        <taxon>Dikarya</taxon>
        <taxon>Ascomycota</taxon>
        <taxon>Pezizomycotina</taxon>
        <taxon>Sordariomycetes</taxon>
        <taxon>Hypocreomycetidae</taxon>
        <taxon>Glomerellales</taxon>
        <taxon>Plectosphaerellaceae</taxon>
        <taxon>Plectosphaerella</taxon>
    </lineage>
</organism>
<dbReference type="InterPro" id="IPR046676">
    <property type="entry name" value="DUF6546"/>
</dbReference>
<evidence type="ECO:0000313" key="3">
    <source>
        <dbReference type="Proteomes" id="UP000813385"/>
    </source>
</evidence>
<dbReference type="EMBL" id="JAGPXD010000002">
    <property type="protein sequence ID" value="KAH7368567.1"/>
    <property type="molecule type" value="Genomic_DNA"/>
</dbReference>
<reference evidence="2" key="1">
    <citation type="journal article" date="2021" name="Nat. Commun.">
        <title>Genetic determinants of endophytism in the Arabidopsis root mycobiome.</title>
        <authorList>
            <person name="Mesny F."/>
            <person name="Miyauchi S."/>
            <person name="Thiergart T."/>
            <person name="Pickel B."/>
            <person name="Atanasova L."/>
            <person name="Karlsson M."/>
            <person name="Huettel B."/>
            <person name="Barry K.W."/>
            <person name="Haridas S."/>
            <person name="Chen C."/>
            <person name="Bauer D."/>
            <person name="Andreopoulos W."/>
            <person name="Pangilinan J."/>
            <person name="LaButti K."/>
            <person name="Riley R."/>
            <person name="Lipzen A."/>
            <person name="Clum A."/>
            <person name="Drula E."/>
            <person name="Henrissat B."/>
            <person name="Kohler A."/>
            <person name="Grigoriev I.V."/>
            <person name="Martin F.M."/>
            <person name="Hacquard S."/>
        </authorList>
    </citation>
    <scope>NUCLEOTIDE SEQUENCE</scope>
    <source>
        <strain evidence="2">MPI-CAGE-AT-0016</strain>
    </source>
</reference>
<evidence type="ECO:0000259" key="1">
    <source>
        <dbReference type="Pfam" id="PF20183"/>
    </source>
</evidence>
<keyword evidence="3" id="KW-1185">Reference proteome</keyword>
<feature type="domain" description="DUF6546" evidence="1">
    <location>
        <begin position="310"/>
        <end position="481"/>
    </location>
</feature>
<comment type="caution">
    <text evidence="2">The sequence shown here is derived from an EMBL/GenBank/DDBJ whole genome shotgun (WGS) entry which is preliminary data.</text>
</comment>
<dbReference type="OrthoDB" id="4840822at2759"/>
<dbReference type="Pfam" id="PF20183">
    <property type="entry name" value="DUF6546"/>
    <property type="match status" value="1"/>
</dbReference>
<sequence>MSWAVLPTELRLMIFHYLKRGQYSPEDTIQPPLTSLPLVCAEWHHEFQHENFRLLVLDQDRLDTFEEYVGRNKARQLFVERIILRIRLPEYDCTVCQKTENASTARNNDFMFILALKKFMRIMSGWELLNNGQPMRLIELDLGAYSPSDGLHGIRDARFAPGYYLGAPYEFYRDAHQQADLPSAYRCPAWMRLNNAEGKRKRPFVVEKQRILSTLGYHRRPWVHDLMHWGDPALDEIPTETAPCFARAPCIGSLTIRRHYYRHLSTDVLKTLITDGLPSLQSLRHEMWQHQSYREQESYQLGYLEVVSALPNRLNKLNIVYDTNNMMRRPTGQFDTSDQHYWHPLRPTDNPWDRLADELVHRTIFTELTILDISFLIDAEDLLAAFERALQHSTDAQLKHIERLTMTSSTLNPGTDSVRRRRLLHRVARLSLTAMPTLRKLELWTRSRGGDIDSMVVRNTRPSDGDCVQISVTTTATATLAIALRGEINEVFVAALGSHPDHRARRVQVYNEPLRLLLKPVSLGPDDQLTELGKKRVELSLLRRGMHEESARQLEYELRAAEELEQSRWCDKEEQALPYCARQQVPLRG</sequence>
<dbReference type="AlphaFoldDB" id="A0A8K0TPW7"/>
<name>A0A8K0TPW7_9PEZI</name>